<dbReference type="EMBL" id="CP009920">
    <property type="protein sequence ID" value="AJI24682.1"/>
    <property type="molecule type" value="Genomic_DNA"/>
</dbReference>
<dbReference type="Pfam" id="PF01965">
    <property type="entry name" value="DJ-1_PfpI"/>
    <property type="match status" value="1"/>
</dbReference>
<dbReference type="KEGG" id="bmeg:BG04_2657"/>
<dbReference type="NCBIfam" id="TIGR01382">
    <property type="entry name" value="PfpI"/>
    <property type="match status" value="1"/>
</dbReference>
<keyword evidence="3" id="KW-0645">Protease</keyword>
<dbReference type="MEROPS" id="C56.001"/>
<dbReference type="SUPFAM" id="SSF52317">
    <property type="entry name" value="Class I glutamine amidotransferase-like"/>
    <property type="match status" value="1"/>
</dbReference>
<dbReference type="PROSITE" id="PS51276">
    <property type="entry name" value="PEPTIDASE_C56_PFPI"/>
    <property type="match status" value="1"/>
</dbReference>
<dbReference type="GO" id="GO:0006508">
    <property type="term" value="P:proteolysis"/>
    <property type="evidence" value="ECO:0007669"/>
    <property type="project" value="UniProtKB-KW"/>
</dbReference>
<evidence type="ECO:0000313" key="3">
    <source>
        <dbReference type="EMBL" id="AJI24682.1"/>
    </source>
</evidence>
<feature type="domain" description="DJ-1/PfpI" evidence="2">
    <location>
        <begin position="3"/>
        <end position="166"/>
    </location>
</feature>
<proteinExistence type="inferred from homology"/>
<accession>A0A0B6AU55</accession>
<dbReference type="PANTHER" id="PTHR42733">
    <property type="entry name" value="DJ-1 PROTEIN"/>
    <property type="match status" value="1"/>
</dbReference>
<keyword evidence="3" id="KW-0378">Hydrolase</keyword>
<dbReference type="GeneID" id="93640729"/>
<protein>
    <submittedName>
        <fullName evidence="3">Intracellular protease, PfpI family protein</fullName>
    </submittedName>
</protein>
<dbReference type="InterPro" id="IPR002818">
    <property type="entry name" value="DJ-1/PfpI"/>
</dbReference>
<comment type="similarity">
    <text evidence="1">Belongs to the peptidase C56 family.</text>
</comment>
<dbReference type="RefSeq" id="WP_013081517.1">
    <property type="nucleotide sequence ID" value="NZ_BCVB01000013.1"/>
</dbReference>
<dbReference type="Gene3D" id="3.40.50.880">
    <property type="match status" value="1"/>
</dbReference>
<dbReference type="Proteomes" id="UP000031829">
    <property type="component" value="Chromosome"/>
</dbReference>
<name>A0A0B6AU55_PRIM2</name>
<evidence type="ECO:0000256" key="1">
    <source>
        <dbReference type="ARBA" id="ARBA00008542"/>
    </source>
</evidence>
<dbReference type="PANTHER" id="PTHR42733:SF2">
    <property type="entry name" value="DJ-1_THIJ_PFPI FAMILY PROTEIN"/>
    <property type="match status" value="1"/>
</dbReference>
<dbReference type="HOGENOM" id="CLU_000445_44_4_9"/>
<dbReference type="AlphaFoldDB" id="A0A0B6AU55"/>
<evidence type="ECO:0000259" key="2">
    <source>
        <dbReference type="Pfam" id="PF01965"/>
    </source>
</evidence>
<organism evidence="3 4">
    <name type="scientific">Priestia megaterium (strain ATCC 14581 / DSM 32 / CCUG 1817 / JCM 2506 / NBRC 15308 / NCIMB 9376 / NCTC 10342 / NRRL B-14308 / VKM B-512 / Ford 19)</name>
    <name type="common">Bacillus megaterium</name>
    <dbReference type="NCBI Taxonomy" id="1348623"/>
    <lineage>
        <taxon>Bacteria</taxon>
        <taxon>Bacillati</taxon>
        <taxon>Bacillota</taxon>
        <taxon>Bacilli</taxon>
        <taxon>Bacillales</taxon>
        <taxon>Bacillaceae</taxon>
        <taxon>Priestia</taxon>
    </lineage>
</organism>
<dbReference type="InterPro" id="IPR029062">
    <property type="entry name" value="Class_I_gatase-like"/>
</dbReference>
<dbReference type="CDD" id="cd03134">
    <property type="entry name" value="GATase1_PfpI_like"/>
    <property type="match status" value="1"/>
</dbReference>
<evidence type="ECO:0000313" key="4">
    <source>
        <dbReference type="Proteomes" id="UP000031829"/>
    </source>
</evidence>
<reference evidence="3 4" key="1">
    <citation type="journal article" date="2015" name="Genome Announc.">
        <title>Complete genome sequences for 35 biothreat assay-relevant bacillus species.</title>
        <authorList>
            <person name="Johnson S.L."/>
            <person name="Daligault H.E."/>
            <person name="Davenport K.W."/>
            <person name="Jaissle J."/>
            <person name="Frey K.G."/>
            <person name="Ladner J.T."/>
            <person name="Broomall S.M."/>
            <person name="Bishop-Lilly K.A."/>
            <person name="Bruce D.C."/>
            <person name="Gibbons H.S."/>
            <person name="Coyne S.R."/>
            <person name="Lo C.C."/>
            <person name="Meincke L."/>
            <person name="Munk A.C."/>
            <person name="Koroleva G.I."/>
            <person name="Rosenzweig C.N."/>
            <person name="Palacios G.F."/>
            <person name="Redden C.L."/>
            <person name="Minogue T.D."/>
            <person name="Chain P.S."/>
        </authorList>
    </citation>
    <scope>NUCLEOTIDE SEQUENCE [LARGE SCALE GENOMIC DNA]</scope>
    <source>
        <strain evidence="4">ATCC 14581 / DSM 32 / JCM 2506 / NBRC 15308 / NCIMB 9376 / NCTC 10342 / NRRL B-14308 / VKM B-512</strain>
    </source>
</reference>
<sequence>MSKKIAVLVTDLFEDVEYTDPAKAFEEEGHTLTKIDVKTGEVTGKQGETTLTIDKAIADVKPEDFDALFLPGGFSPDILRADDQVVAFTKSFMDEGKPVMAICHGPQLLINAETLKGRDVTGFKSIAIDLKNAGANFHDKEVVVCGNQLVTSRTPDDMEAFVRESVNVLK</sequence>
<dbReference type="GO" id="GO:0008233">
    <property type="term" value="F:peptidase activity"/>
    <property type="evidence" value="ECO:0007669"/>
    <property type="project" value="UniProtKB-KW"/>
</dbReference>
<dbReference type="InterPro" id="IPR006286">
    <property type="entry name" value="C56_PfpI-like"/>
</dbReference>
<gene>
    <name evidence="3" type="ORF">BG04_2657</name>
</gene>